<comment type="caution">
    <text evidence="2">The sequence shown here is derived from an EMBL/GenBank/DDBJ whole genome shotgun (WGS) entry which is preliminary data.</text>
</comment>
<name>A0A812ZB30_9DINO</name>
<reference evidence="2" key="1">
    <citation type="submission" date="2021-02" db="EMBL/GenBank/DDBJ databases">
        <authorList>
            <person name="Dougan E. K."/>
            <person name="Rhodes N."/>
            <person name="Thang M."/>
            <person name="Chan C."/>
        </authorList>
    </citation>
    <scope>NUCLEOTIDE SEQUENCE</scope>
</reference>
<keyword evidence="3" id="KW-1185">Reference proteome</keyword>
<evidence type="ECO:0000313" key="2">
    <source>
        <dbReference type="EMBL" id="CAE7820897.1"/>
    </source>
</evidence>
<protein>
    <submittedName>
        <fullName evidence="2">Uncharacterized protein</fullName>
    </submittedName>
</protein>
<evidence type="ECO:0000256" key="1">
    <source>
        <dbReference type="SAM" id="MobiDB-lite"/>
    </source>
</evidence>
<dbReference type="Proteomes" id="UP000601435">
    <property type="component" value="Unassembled WGS sequence"/>
</dbReference>
<evidence type="ECO:0000313" key="3">
    <source>
        <dbReference type="Proteomes" id="UP000601435"/>
    </source>
</evidence>
<gene>
    <name evidence="2" type="ORF">SNEC2469_LOCUS24429</name>
</gene>
<organism evidence="2 3">
    <name type="scientific">Symbiodinium necroappetens</name>
    <dbReference type="NCBI Taxonomy" id="1628268"/>
    <lineage>
        <taxon>Eukaryota</taxon>
        <taxon>Sar</taxon>
        <taxon>Alveolata</taxon>
        <taxon>Dinophyceae</taxon>
        <taxon>Suessiales</taxon>
        <taxon>Symbiodiniaceae</taxon>
        <taxon>Symbiodinium</taxon>
    </lineage>
</organism>
<feature type="region of interest" description="Disordered" evidence="1">
    <location>
        <begin position="63"/>
        <end position="89"/>
    </location>
</feature>
<proteinExistence type="predicted"/>
<dbReference type="AlphaFoldDB" id="A0A812ZB30"/>
<dbReference type="EMBL" id="CAJNJA010046949">
    <property type="protein sequence ID" value="CAE7820897.1"/>
    <property type="molecule type" value="Genomic_DNA"/>
</dbReference>
<accession>A0A812ZB30</accession>
<dbReference type="OrthoDB" id="10446185at2759"/>
<feature type="non-terminal residue" evidence="2">
    <location>
        <position position="1"/>
    </location>
</feature>
<sequence length="170" mass="18972">MAAREATNLACRAFSVQKSGRDDCVGGAEASALPTIPTASIKRVKCLDEHEFRKLLRFRREPSEESSGLPVDHVWGMVPEDPPKQARPPKQTLLRGLLLPQPDKGDLQPRSKSGMWEKVRGMQAWAASRLRRRCCKSSPGRGSPSRLKRRSPLCSLAVWPTCDGFVWSHQ</sequence>